<feature type="transmembrane region" description="Helical" evidence="6">
    <location>
        <begin position="78"/>
        <end position="101"/>
    </location>
</feature>
<feature type="domain" description="GtrA/DPMS transmembrane" evidence="7">
    <location>
        <begin position="13"/>
        <end position="128"/>
    </location>
</feature>
<gene>
    <name evidence="8" type="ORF">FHL03_10610</name>
</gene>
<evidence type="ECO:0000256" key="1">
    <source>
        <dbReference type="ARBA" id="ARBA00004141"/>
    </source>
</evidence>
<evidence type="ECO:0000256" key="2">
    <source>
        <dbReference type="ARBA" id="ARBA00009399"/>
    </source>
</evidence>
<protein>
    <submittedName>
        <fullName evidence="8">GtrA family protein</fullName>
    </submittedName>
</protein>
<keyword evidence="4 6" id="KW-1133">Transmembrane helix</keyword>
<dbReference type="InterPro" id="IPR007267">
    <property type="entry name" value="GtrA_DPMS_TM"/>
</dbReference>
<dbReference type="PANTHER" id="PTHR38459">
    <property type="entry name" value="PROPHAGE BACTOPRENOL-LINKED GLUCOSE TRANSLOCASE HOMOLOG"/>
    <property type="match status" value="1"/>
</dbReference>
<dbReference type="RefSeq" id="WP_153494396.1">
    <property type="nucleotide sequence ID" value="NZ_VDFN01000013.1"/>
</dbReference>
<keyword evidence="9" id="KW-1185">Reference proteome</keyword>
<feature type="transmembrane region" description="Helical" evidence="6">
    <location>
        <begin position="107"/>
        <end position="129"/>
    </location>
</feature>
<evidence type="ECO:0000256" key="4">
    <source>
        <dbReference type="ARBA" id="ARBA00022989"/>
    </source>
</evidence>
<feature type="transmembrane region" description="Helical" evidence="6">
    <location>
        <begin position="12"/>
        <end position="31"/>
    </location>
</feature>
<sequence length="148" mass="17601">MDVIKKHREFLVYCLFGFLASLLNIAIFDVAHNNFNMQLWLANTLAWFISNTFSFFVTKMYVFKTEMKDYPKMLHEGIFFLLSRLFSLLFDDVFMVVAVLALPVNNLIIKAIDQVLVGILNYFTSKLIFNYNNRRLRERIKQLRARRN</sequence>
<organism evidence="8 9">
    <name type="scientific">Companilactobacillus mishanensis</name>
    <dbReference type="NCBI Taxonomy" id="2486008"/>
    <lineage>
        <taxon>Bacteria</taxon>
        <taxon>Bacillati</taxon>
        <taxon>Bacillota</taxon>
        <taxon>Bacilli</taxon>
        <taxon>Lactobacillales</taxon>
        <taxon>Lactobacillaceae</taxon>
        <taxon>Companilactobacillus</taxon>
    </lineage>
</organism>
<name>A0ABW9P9G1_9LACO</name>
<reference evidence="8 9" key="1">
    <citation type="journal article" date="2019" name="Syst. Appl. Microbiol.">
        <title>Polyphasic characterization of two novel Lactobacillus spp. isolated from blown salami packages: Description of Lactobacillus halodurans sp. nov. and Lactobacillus salsicarnum sp. nov.</title>
        <authorList>
            <person name="Schuster J.A."/>
            <person name="Klingl A."/>
            <person name="Vogel R.F."/>
            <person name="Ehrmann M.A."/>
        </authorList>
    </citation>
    <scope>NUCLEOTIDE SEQUENCE [LARGE SCALE GENOMIC DNA]</scope>
    <source>
        <strain evidence="8 9">TMW 1.2098</strain>
    </source>
</reference>
<comment type="similarity">
    <text evidence="2">Belongs to the GtrA family.</text>
</comment>
<dbReference type="PANTHER" id="PTHR38459:SF5">
    <property type="entry name" value="CELL WALL TEICHOIC ACID GLYCOSYLATION PROTEIN GTCA"/>
    <property type="match status" value="1"/>
</dbReference>
<keyword evidence="5 6" id="KW-0472">Membrane</keyword>
<dbReference type="InterPro" id="IPR051401">
    <property type="entry name" value="GtrA_CellWall_Glycosyl"/>
</dbReference>
<evidence type="ECO:0000256" key="5">
    <source>
        <dbReference type="ARBA" id="ARBA00023136"/>
    </source>
</evidence>
<evidence type="ECO:0000313" key="8">
    <source>
        <dbReference type="EMBL" id="MQS45936.1"/>
    </source>
</evidence>
<accession>A0ABW9P9G1</accession>
<evidence type="ECO:0000256" key="3">
    <source>
        <dbReference type="ARBA" id="ARBA00022692"/>
    </source>
</evidence>
<comment type="caution">
    <text evidence="8">The sequence shown here is derived from an EMBL/GenBank/DDBJ whole genome shotgun (WGS) entry which is preliminary data.</text>
</comment>
<proteinExistence type="inferred from homology"/>
<evidence type="ECO:0000256" key="6">
    <source>
        <dbReference type="SAM" id="Phobius"/>
    </source>
</evidence>
<dbReference type="EMBL" id="VDFN01000013">
    <property type="protein sequence ID" value="MQS45936.1"/>
    <property type="molecule type" value="Genomic_DNA"/>
</dbReference>
<evidence type="ECO:0000259" key="7">
    <source>
        <dbReference type="Pfam" id="PF04138"/>
    </source>
</evidence>
<keyword evidence="3 6" id="KW-0812">Transmembrane</keyword>
<evidence type="ECO:0000313" key="9">
    <source>
        <dbReference type="Proteomes" id="UP000436655"/>
    </source>
</evidence>
<comment type="subcellular location">
    <subcellularLocation>
        <location evidence="1">Membrane</location>
        <topology evidence="1">Multi-pass membrane protein</topology>
    </subcellularLocation>
</comment>
<dbReference type="Pfam" id="PF04138">
    <property type="entry name" value="GtrA_DPMS_TM"/>
    <property type="match status" value="1"/>
</dbReference>
<dbReference type="Proteomes" id="UP000436655">
    <property type="component" value="Unassembled WGS sequence"/>
</dbReference>
<feature type="transmembrane region" description="Helical" evidence="6">
    <location>
        <begin position="37"/>
        <end position="57"/>
    </location>
</feature>